<dbReference type="InterPro" id="IPR013256">
    <property type="entry name" value="Chromatin_SPT2"/>
</dbReference>
<evidence type="ECO:0000256" key="1">
    <source>
        <dbReference type="ARBA" id="ARBA00006461"/>
    </source>
</evidence>
<protein>
    <recommendedName>
        <fullName evidence="6">Protein SPT2 homolog</fullName>
    </recommendedName>
</protein>
<reference evidence="4 5" key="1">
    <citation type="journal article" date="2021" name="Comput. Struct. Biotechnol. J.">
        <title>De novo genome assembly of the potent medicinal plant Rehmannia glutinosa using nanopore technology.</title>
        <authorList>
            <person name="Ma L."/>
            <person name="Dong C."/>
            <person name="Song C."/>
            <person name="Wang X."/>
            <person name="Zheng X."/>
            <person name="Niu Y."/>
            <person name="Chen S."/>
            <person name="Feng W."/>
        </authorList>
    </citation>
    <scope>NUCLEOTIDE SEQUENCE [LARGE SCALE GENOMIC DNA]</scope>
    <source>
        <strain evidence="4">DH-2019</strain>
    </source>
</reference>
<evidence type="ECO:0000313" key="4">
    <source>
        <dbReference type="EMBL" id="KAK6117829.1"/>
    </source>
</evidence>
<keyword evidence="5" id="KW-1185">Reference proteome</keyword>
<evidence type="ECO:0000256" key="3">
    <source>
        <dbReference type="SAM" id="MobiDB-lite"/>
    </source>
</evidence>
<feature type="compositionally biased region" description="Basic and acidic residues" evidence="3">
    <location>
        <begin position="247"/>
        <end position="275"/>
    </location>
</feature>
<sequence>MDHCLSLRQQLKETIRARQRKESHGVTIGKEIINTAPADSYGRFFGPSETIIADRVNENMKSWAEISNSASVVMKKLDGKLIKKDRDMNKSATVKTIRNAMEKMKKVAWLRETRDYSFLSSDHCENIPVPGNKLMISGPSEIQGSKIQGIKEKVKRDFETGEGVENPGSKGKIKRDSEMGTKISRSSGMVKEKSSKIQGVKVIKRDSEMGKKNSRPFEMAKEKSSKIQGVRVIKRDSEMGVKISRAPKKEQVSRDLEKPLETRNKYMGSDKEKATGQRRKRKVEESGDEEKEGINAISIIREMFGYDPTKFCDDDGKDVRMEASFDDIQKEERRSLRMAQKEDAEELRKLMRNSKKLKQMT</sequence>
<comment type="similarity">
    <text evidence="1">Belongs to the SPT2 family.</text>
</comment>
<dbReference type="Proteomes" id="UP001318860">
    <property type="component" value="Unassembled WGS sequence"/>
</dbReference>
<proteinExistence type="inferred from homology"/>
<name>A0ABR0U5S6_REHGL</name>
<evidence type="ECO:0000313" key="5">
    <source>
        <dbReference type="Proteomes" id="UP001318860"/>
    </source>
</evidence>
<dbReference type="PANTHER" id="PTHR22691">
    <property type="entry name" value="YEAST SPT2-RELATED"/>
    <property type="match status" value="1"/>
</dbReference>
<dbReference type="Pfam" id="PF08243">
    <property type="entry name" value="SPT2"/>
    <property type="match status" value="1"/>
</dbReference>
<evidence type="ECO:0000256" key="2">
    <source>
        <dbReference type="ARBA" id="ARBA00023054"/>
    </source>
</evidence>
<dbReference type="SMART" id="SM00784">
    <property type="entry name" value="SPT2"/>
    <property type="match status" value="1"/>
</dbReference>
<accession>A0ABR0U5S6</accession>
<dbReference type="PANTHER" id="PTHR22691:SF8">
    <property type="entry name" value="PROTEIN SPT2 HOMOLOG"/>
    <property type="match status" value="1"/>
</dbReference>
<feature type="region of interest" description="Disordered" evidence="3">
    <location>
        <begin position="158"/>
        <end position="294"/>
    </location>
</feature>
<organism evidence="4 5">
    <name type="scientific">Rehmannia glutinosa</name>
    <name type="common">Chinese foxglove</name>
    <dbReference type="NCBI Taxonomy" id="99300"/>
    <lineage>
        <taxon>Eukaryota</taxon>
        <taxon>Viridiplantae</taxon>
        <taxon>Streptophyta</taxon>
        <taxon>Embryophyta</taxon>
        <taxon>Tracheophyta</taxon>
        <taxon>Spermatophyta</taxon>
        <taxon>Magnoliopsida</taxon>
        <taxon>eudicotyledons</taxon>
        <taxon>Gunneridae</taxon>
        <taxon>Pentapetalae</taxon>
        <taxon>asterids</taxon>
        <taxon>lamiids</taxon>
        <taxon>Lamiales</taxon>
        <taxon>Orobanchaceae</taxon>
        <taxon>Rehmannieae</taxon>
        <taxon>Rehmannia</taxon>
    </lineage>
</organism>
<evidence type="ECO:0008006" key="6">
    <source>
        <dbReference type="Google" id="ProtNLM"/>
    </source>
</evidence>
<comment type="caution">
    <text evidence="4">The sequence shown here is derived from an EMBL/GenBank/DDBJ whole genome shotgun (WGS) entry which is preliminary data.</text>
</comment>
<gene>
    <name evidence="4" type="ORF">DH2020_048427</name>
</gene>
<keyword evidence="2" id="KW-0175">Coiled coil</keyword>
<dbReference type="EMBL" id="JABTTQ020003408">
    <property type="protein sequence ID" value="KAK6117829.1"/>
    <property type="molecule type" value="Genomic_DNA"/>
</dbReference>